<organism evidence="1 2">
    <name type="scientific">Agromyces larvae</name>
    <dbReference type="NCBI Taxonomy" id="2929802"/>
    <lineage>
        <taxon>Bacteria</taxon>
        <taxon>Bacillati</taxon>
        <taxon>Actinomycetota</taxon>
        <taxon>Actinomycetes</taxon>
        <taxon>Micrococcales</taxon>
        <taxon>Microbacteriaceae</taxon>
        <taxon>Agromyces</taxon>
    </lineage>
</organism>
<proteinExistence type="predicted"/>
<accession>A0ABY4BZ09</accession>
<dbReference type="Proteomes" id="UP000832097">
    <property type="component" value="Chromosome"/>
</dbReference>
<evidence type="ECO:0000313" key="1">
    <source>
        <dbReference type="EMBL" id="UOE43427.1"/>
    </source>
</evidence>
<sequence>MNTLTTALGSTSGQGVMRYRARRLHERLAARVGLALLAWSRPTDTAPTHDEVALRRRLEREAAQLHDGTYADLALRTRAA</sequence>
<protein>
    <submittedName>
        <fullName evidence="1">Uncharacterized protein</fullName>
    </submittedName>
</protein>
<gene>
    <name evidence="1" type="ORF">MTO99_14735</name>
</gene>
<dbReference type="EMBL" id="CP094528">
    <property type="protein sequence ID" value="UOE43427.1"/>
    <property type="molecule type" value="Genomic_DNA"/>
</dbReference>
<keyword evidence="2" id="KW-1185">Reference proteome</keyword>
<evidence type="ECO:0000313" key="2">
    <source>
        <dbReference type="Proteomes" id="UP000832097"/>
    </source>
</evidence>
<name>A0ABY4BZ09_9MICO</name>
<dbReference type="RefSeq" id="WP_243554392.1">
    <property type="nucleotide sequence ID" value="NZ_CP094528.1"/>
</dbReference>
<reference evidence="1 2" key="1">
    <citation type="submission" date="2022-03" db="EMBL/GenBank/DDBJ databases">
        <title>Mucilaginibacter sp. isolated from the gut of Protaetia brevitarsis seulensis larvae.</title>
        <authorList>
            <person name="Won M."/>
            <person name="Kim S.-J."/>
            <person name="Kwon S.-W."/>
        </authorList>
    </citation>
    <scope>NUCLEOTIDE SEQUENCE [LARGE SCALE GENOMIC DNA]</scope>
    <source>
        <strain evidence="1 2">CFWR-12</strain>
    </source>
</reference>